<dbReference type="RefSeq" id="WP_253332936.1">
    <property type="nucleotide sequence ID" value="NZ_JAMYXC010000197.1"/>
</dbReference>
<organism evidence="1 2">
    <name type="scientific">Limimaricola litoreus</name>
    <dbReference type="NCBI Taxonomy" id="2955316"/>
    <lineage>
        <taxon>Bacteria</taxon>
        <taxon>Pseudomonadati</taxon>
        <taxon>Pseudomonadota</taxon>
        <taxon>Alphaproteobacteria</taxon>
        <taxon>Rhodobacterales</taxon>
        <taxon>Paracoccaceae</taxon>
        <taxon>Limimaricola</taxon>
    </lineage>
</organism>
<proteinExistence type="predicted"/>
<sequence>MNYDTTMRAALQAAKLRQEFLDWLRADADKLVSAVQLLGGDRWEERAASFIDAITFGAEPEDLEADLSDLHCLLTLEYVDDLCAPEAQFFLVVHPDDPCADDARLCAEALGRGLEAMRAHAATLIKEVA</sequence>
<accession>A0A9X2JQJ6</accession>
<name>A0A9X2JQJ6_9RHOB</name>
<dbReference type="AlphaFoldDB" id="A0A9X2JQJ6"/>
<dbReference type="Proteomes" id="UP001139477">
    <property type="component" value="Unassembled WGS sequence"/>
</dbReference>
<keyword evidence="2" id="KW-1185">Reference proteome</keyword>
<dbReference type="EMBL" id="JAMYXC010000197">
    <property type="protein sequence ID" value="MCP1169380.1"/>
    <property type="molecule type" value="Genomic_DNA"/>
</dbReference>
<protein>
    <submittedName>
        <fullName evidence="1">Uncharacterized protein</fullName>
    </submittedName>
</protein>
<evidence type="ECO:0000313" key="2">
    <source>
        <dbReference type="Proteomes" id="UP001139477"/>
    </source>
</evidence>
<comment type="caution">
    <text evidence="1">The sequence shown here is derived from an EMBL/GenBank/DDBJ whole genome shotgun (WGS) entry which is preliminary data.</text>
</comment>
<evidence type="ECO:0000313" key="1">
    <source>
        <dbReference type="EMBL" id="MCP1169380.1"/>
    </source>
</evidence>
<reference evidence="1" key="1">
    <citation type="submission" date="2022-06" db="EMBL/GenBank/DDBJ databases">
        <title>Limimaricola sediminis sp. nov., isolated from an intertidal sediment.</title>
        <authorList>
            <person name="Shao X."/>
        </authorList>
    </citation>
    <scope>NUCLEOTIDE SEQUENCE</scope>
    <source>
        <strain evidence="1">ASW11-118</strain>
    </source>
</reference>
<gene>
    <name evidence="1" type="ORF">NHG85_12750</name>
</gene>